<dbReference type="Pfam" id="PF07238">
    <property type="entry name" value="PilZ"/>
    <property type="match status" value="1"/>
</dbReference>
<evidence type="ECO:0000256" key="2">
    <source>
        <dbReference type="ARBA" id="ARBA00022475"/>
    </source>
</evidence>
<feature type="domain" description="PilZ" evidence="10">
    <location>
        <begin position="485"/>
        <end position="582"/>
    </location>
</feature>
<keyword evidence="3" id="KW-0997">Cell inner membrane</keyword>
<protein>
    <submittedName>
        <fullName evidence="11">Glycosyl transferase</fullName>
    </submittedName>
</protein>
<dbReference type="OrthoDB" id="9766299at2"/>
<dbReference type="CDD" id="cd06421">
    <property type="entry name" value="CESA_CelA_like"/>
    <property type="match status" value="1"/>
</dbReference>
<evidence type="ECO:0000256" key="6">
    <source>
        <dbReference type="ARBA" id="ARBA00022692"/>
    </source>
</evidence>
<reference evidence="11 12" key="1">
    <citation type="submission" date="2017-07" db="EMBL/GenBank/DDBJ databases">
        <title>Genome sequencing and assembly of Paenibacillus rigui.</title>
        <authorList>
            <person name="Mayilraj S."/>
        </authorList>
    </citation>
    <scope>NUCLEOTIDE SEQUENCE [LARGE SCALE GENOMIC DNA]</scope>
    <source>
        <strain evidence="11 12">JCM 16352</strain>
    </source>
</reference>
<dbReference type="Pfam" id="PF13641">
    <property type="entry name" value="Glyco_tranf_2_3"/>
    <property type="match status" value="1"/>
</dbReference>
<feature type="transmembrane region" description="Helical" evidence="9">
    <location>
        <begin position="12"/>
        <end position="32"/>
    </location>
</feature>
<dbReference type="EMBL" id="NMQW01000076">
    <property type="protein sequence ID" value="OXM82425.1"/>
    <property type="molecule type" value="Genomic_DNA"/>
</dbReference>
<dbReference type="InterPro" id="IPR050321">
    <property type="entry name" value="Glycosyltr_2/OpgH_subfam"/>
</dbReference>
<gene>
    <name evidence="11" type="ORF">CF651_31165</name>
</gene>
<dbReference type="Gene3D" id="3.90.550.10">
    <property type="entry name" value="Spore Coat Polysaccharide Biosynthesis Protein SpsA, Chain A"/>
    <property type="match status" value="1"/>
</dbReference>
<keyword evidence="4" id="KW-0328">Glycosyltransferase</keyword>
<dbReference type="InterPro" id="IPR029044">
    <property type="entry name" value="Nucleotide-diphossugar_trans"/>
</dbReference>
<dbReference type="AlphaFoldDB" id="A0A229UGF3"/>
<keyword evidence="7 9" id="KW-1133">Transmembrane helix</keyword>
<accession>A0A229UGF3</accession>
<evidence type="ECO:0000256" key="3">
    <source>
        <dbReference type="ARBA" id="ARBA00022519"/>
    </source>
</evidence>
<evidence type="ECO:0000256" key="7">
    <source>
        <dbReference type="ARBA" id="ARBA00022989"/>
    </source>
</evidence>
<dbReference type="GO" id="GO:0035438">
    <property type="term" value="F:cyclic-di-GMP binding"/>
    <property type="evidence" value="ECO:0007669"/>
    <property type="project" value="InterPro"/>
</dbReference>
<dbReference type="GO" id="GO:0006011">
    <property type="term" value="P:UDP-alpha-D-glucose metabolic process"/>
    <property type="evidence" value="ECO:0007669"/>
    <property type="project" value="InterPro"/>
</dbReference>
<evidence type="ECO:0000256" key="9">
    <source>
        <dbReference type="SAM" id="Phobius"/>
    </source>
</evidence>
<sequence>MSFVYILWRTFYTIPFGLGAAAIISGLALLIVEMVGMVEAGVHFYNMIRIEYPKRPEVNEADYPDVDVFIATYNEPVSLLYKTINGCLNMDYPDKSKVHIYLCDDSNRKEMKELAERMNIHYVTRTERKHAKAGNLNHAMKHSTSPLIVTFDADMIPMHGFLKACVPYFLTGEKVGFVQTPQSFYNPDQFQYNLYSENRIPNEQDYFYRDVQVGRNKSNSVIYGGSNTVISRQALNEIGGFYTEVITEDFATGILIQSIGYKCYAISEVHASGLAPSDLRSLIKQRERWARGCIQTGKKLNIAFKKGLSLAQRLNYISSISYWYSGIKRLIYIMSPILFAVFNVIVVKCTLIEVLVFWLPMYVLMNLCLKMLSKNIRNTKWSNVYETVLFPALLPVVLLETFGISQKKFAVTRKDGAQNDTKYQLMQMLPHAILAILSIVGIVNCIKMTFSTGSISFIVVIFWLLINFYNIIMSIFFMFGRKMYRNHERCYAQVDCNIKTEHHSIRCLTHDISEGGFSIKLDSPQYIPADTSLTIELVTERYRSTFKAKIVHVAELQGQWKYAFATTEIEEEQYRQLLQIIYDREPTLPSRLDKDSSTFEDIRVNLVKRNKDEYAMNRKLPRVHLLRSVESVECGMVTLVDFNYQYAQFELGPTIGAVPQLTIPLNDGFVLDCKFAQSHVGRSGRLYRISNYEALAESGVIDSVLKQWVQEAKWQQQQAELLQRKKQSDELDEMAYL</sequence>
<feature type="transmembrane region" description="Helical" evidence="9">
    <location>
        <begin position="425"/>
        <end position="443"/>
    </location>
</feature>
<keyword evidence="8 9" id="KW-0472">Membrane</keyword>
<evidence type="ECO:0000256" key="5">
    <source>
        <dbReference type="ARBA" id="ARBA00022679"/>
    </source>
</evidence>
<comment type="subcellular location">
    <subcellularLocation>
        <location evidence="1">Endomembrane system</location>
        <topology evidence="1">Multi-pass membrane protein</topology>
    </subcellularLocation>
</comment>
<keyword evidence="12" id="KW-1185">Reference proteome</keyword>
<dbReference type="SUPFAM" id="SSF53448">
    <property type="entry name" value="Nucleotide-diphospho-sugar transferases"/>
    <property type="match status" value="1"/>
</dbReference>
<keyword evidence="5 11" id="KW-0808">Transferase</keyword>
<organism evidence="11 12">
    <name type="scientific">Paenibacillus rigui</name>
    <dbReference type="NCBI Taxonomy" id="554312"/>
    <lineage>
        <taxon>Bacteria</taxon>
        <taxon>Bacillati</taxon>
        <taxon>Bacillota</taxon>
        <taxon>Bacilli</taxon>
        <taxon>Bacillales</taxon>
        <taxon>Paenibacillaceae</taxon>
        <taxon>Paenibacillus</taxon>
    </lineage>
</organism>
<keyword evidence="2" id="KW-1003">Cell membrane</keyword>
<feature type="transmembrane region" description="Helical" evidence="9">
    <location>
        <begin position="455"/>
        <end position="479"/>
    </location>
</feature>
<name>A0A229UGF3_9BACL</name>
<feature type="transmembrane region" description="Helical" evidence="9">
    <location>
        <begin position="337"/>
        <end position="364"/>
    </location>
</feature>
<dbReference type="SUPFAM" id="SSF141371">
    <property type="entry name" value="PilZ domain-like"/>
    <property type="match status" value="1"/>
</dbReference>
<dbReference type="PRINTS" id="PR01439">
    <property type="entry name" value="CELLSNTHASEA"/>
</dbReference>
<dbReference type="GO" id="GO:0012505">
    <property type="term" value="C:endomembrane system"/>
    <property type="evidence" value="ECO:0007669"/>
    <property type="project" value="UniProtKB-SubCell"/>
</dbReference>
<proteinExistence type="predicted"/>
<dbReference type="PANTHER" id="PTHR43867:SF2">
    <property type="entry name" value="CELLULOSE SYNTHASE CATALYTIC SUBUNIT A [UDP-FORMING]"/>
    <property type="match status" value="1"/>
</dbReference>
<evidence type="ECO:0000256" key="4">
    <source>
        <dbReference type="ARBA" id="ARBA00022676"/>
    </source>
</evidence>
<dbReference type="InterPro" id="IPR009875">
    <property type="entry name" value="PilZ_domain"/>
</dbReference>
<dbReference type="Gene3D" id="2.40.10.220">
    <property type="entry name" value="predicted glycosyltransferase like domains"/>
    <property type="match status" value="1"/>
</dbReference>
<dbReference type="GO" id="GO:0005886">
    <property type="term" value="C:plasma membrane"/>
    <property type="evidence" value="ECO:0007669"/>
    <property type="project" value="UniProtKB-SubCell"/>
</dbReference>
<dbReference type="PANTHER" id="PTHR43867">
    <property type="entry name" value="CELLULOSE SYNTHASE CATALYTIC SUBUNIT A [UDP-FORMING]"/>
    <property type="match status" value="1"/>
</dbReference>
<evidence type="ECO:0000313" key="11">
    <source>
        <dbReference type="EMBL" id="OXM82425.1"/>
    </source>
</evidence>
<evidence type="ECO:0000259" key="10">
    <source>
        <dbReference type="Pfam" id="PF07238"/>
    </source>
</evidence>
<dbReference type="GO" id="GO:0016759">
    <property type="term" value="F:cellulose synthase activity"/>
    <property type="evidence" value="ECO:0007669"/>
    <property type="project" value="InterPro"/>
</dbReference>
<evidence type="ECO:0000313" key="12">
    <source>
        <dbReference type="Proteomes" id="UP000215509"/>
    </source>
</evidence>
<evidence type="ECO:0000256" key="1">
    <source>
        <dbReference type="ARBA" id="ARBA00004127"/>
    </source>
</evidence>
<feature type="transmembrane region" description="Helical" evidence="9">
    <location>
        <begin position="384"/>
        <end position="404"/>
    </location>
</feature>
<dbReference type="Proteomes" id="UP000215509">
    <property type="component" value="Unassembled WGS sequence"/>
</dbReference>
<evidence type="ECO:0000256" key="8">
    <source>
        <dbReference type="ARBA" id="ARBA00023136"/>
    </source>
</evidence>
<dbReference type="InterPro" id="IPR003919">
    <property type="entry name" value="Cell_synth_A"/>
</dbReference>
<keyword evidence="6 9" id="KW-0812">Transmembrane</keyword>
<comment type="caution">
    <text evidence="11">The sequence shown here is derived from an EMBL/GenBank/DDBJ whole genome shotgun (WGS) entry which is preliminary data.</text>
</comment>